<dbReference type="RefSeq" id="WP_379821855.1">
    <property type="nucleotide sequence ID" value="NZ_JBHUCZ010000004.1"/>
</dbReference>
<dbReference type="InterPro" id="IPR002306">
    <property type="entry name" value="Trp-tRNA-ligase"/>
</dbReference>
<comment type="caution">
    <text evidence="12">The sequence shown here is derived from an EMBL/GenBank/DDBJ whole genome shotgun (WGS) entry which is preliminary data.</text>
</comment>
<dbReference type="Gene3D" id="3.40.50.620">
    <property type="entry name" value="HUPs"/>
    <property type="match status" value="1"/>
</dbReference>
<dbReference type="PANTHER" id="PTHR10055">
    <property type="entry name" value="TRYPTOPHANYL-TRNA SYNTHETASE"/>
    <property type="match status" value="1"/>
</dbReference>
<sequence>MTEDTPTPKTDGGTDSVANDDVALDPWGSSTIADYRKLFEQFGIEEFDAADVPNPHYLMRRGAIFGHREYGRVVEAMANDEPFAALSGFMPTGDPHIGHKMVFDELIWHQQQGGEVYGLIADLEAHSARGMSWDEIDEHARSYLLSFIALGFDVEDGELYRQSDNRVLQDLAFEIGSTTNFSEFEAIYGFGGETNVSHMQSVVTQLADILYPQLDEPMPTVIPVGPDQDPHVRFARDAAARMRFFKVTEAFASFAADEQERELFSHIYDTLVERGDADELRCEDGAALLREFEDRGEQLADDETQQSLLKKLDNAGKEPIRPRVRFLDRNASASA</sequence>
<feature type="compositionally biased region" description="Low complexity" evidence="11">
    <location>
        <begin position="1"/>
        <end position="15"/>
    </location>
</feature>
<dbReference type="FunFam" id="3.40.50.620:FF:000207">
    <property type="entry name" value="Tryptophan--tRNA ligase"/>
    <property type="match status" value="1"/>
</dbReference>
<evidence type="ECO:0000256" key="8">
    <source>
        <dbReference type="ARBA" id="ARBA00023146"/>
    </source>
</evidence>
<evidence type="ECO:0000256" key="3">
    <source>
        <dbReference type="ARBA" id="ARBA00022490"/>
    </source>
</evidence>
<dbReference type="NCBIfam" id="NF008926">
    <property type="entry name" value="PRK12285.1-3"/>
    <property type="match status" value="1"/>
</dbReference>
<feature type="region of interest" description="Disordered" evidence="11">
    <location>
        <begin position="1"/>
        <end position="21"/>
    </location>
</feature>
<dbReference type="PRINTS" id="PR01039">
    <property type="entry name" value="TRNASYNTHTRP"/>
</dbReference>
<dbReference type="GO" id="GO:0004830">
    <property type="term" value="F:tryptophan-tRNA ligase activity"/>
    <property type="evidence" value="ECO:0007669"/>
    <property type="project" value="UniProtKB-EC"/>
</dbReference>
<comment type="similarity">
    <text evidence="1 10">Belongs to the class-I aminoacyl-tRNA synthetase family.</text>
</comment>
<dbReference type="Pfam" id="PF00579">
    <property type="entry name" value="tRNA-synt_1b"/>
    <property type="match status" value="1"/>
</dbReference>
<evidence type="ECO:0000256" key="5">
    <source>
        <dbReference type="ARBA" id="ARBA00022741"/>
    </source>
</evidence>
<evidence type="ECO:0000313" key="13">
    <source>
        <dbReference type="Proteomes" id="UP001597139"/>
    </source>
</evidence>
<dbReference type="InterPro" id="IPR002305">
    <property type="entry name" value="aa-tRNA-synth_Ic"/>
</dbReference>
<keyword evidence="5 10" id="KW-0547">Nucleotide-binding</keyword>
<evidence type="ECO:0000256" key="9">
    <source>
        <dbReference type="ARBA" id="ARBA00030268"/>
    </source>
</evidence>
<evidence type="ECO:0000256" key="10">
    <source>
        <dbReference type="RuleBase" id="RU363036"/>
    </source>
</evidence>
<evidence type="ECO:0000256" key="6">
    <source>
        <dbReference type="ARBA" id="ARBA00022840"/>
    </source>
</evidence>
<dbReference type="GO" id="GO:0005524">
    <property type="term" value="F:ATP binding"/>
    <property type="evidence" value="ECO:0007669"/>
    <property type="project" value="UniProtKB-KW"/>
</dbReference>
<keyword evidence="8 10" id="KW-0030">Aminoacyl-tRNA synthetase</keyword>
<keyword evidence="6 10" id="KW-0067">ATP-binding</keyword>
<organism evidence="12 13">
    <name type="scientific">Halolamina litorea</name>
    <dbReference type="NCBI Taxonomy" id="1515593"/>
    <lineage>
        <taxon>Archaea</taxon>
        <taxon>Methanobacteriati</taxon>
        <taxon>Methanobacteriota</taxon>
        <taxon>Stenosarchaea group</taxon>
        <taxon>Halobacteria</taxon>
        <taxon>Halobacteriales</taxon>
        <taxon>Haloferacaceae</taxon>
    </lineage>
</organism>
<evidence type="ECO:0000256" key="2">
    <source>
        <dbReference type="ARBA" id="ARBA00013161"/>
    </source>
</evidence>
<protein>
    <recommendedName>
        <fullName evidence="2">tryptophan--tRNA ligase</fullName>
        <ecNumber evidence="2">6.1.1.2</ecNumber>
    </recommendedName>
    <alternativeName>
        <fullName evidence="9">Tryptophanyl-tRNA synthetase</fullName>
    </alternativeName>
</protein>
<evidence type="ECO:0000313" key="12">
    <source>
        <dbReference type="EMBL" id="MFD1567481.1"/>
    </source>
</evidence>
<dbReference type="EC" id="6.1.1.2" evidence="2"/>
<dbReference type="GO" id="GO:0006412">
    <property type="term" value="P:translation"/>
    <property type="evidence" value="ECO:0007669"/>
    <property type="project" value="UniProtKB-KW"/>
</dbReference>
<evidence type="ECO:0000256" key="1">
    <source>
        <dbReference type="ARBA" id="ARBA00005594"/>
    </source>
</evidence>
<evidence type="ECO:0000256" key="7">
    <source>
        <dbReference type="ARBA" id="ARBA00022917"/>
    </source>
</evidence>
<dbReference type="InterPro" id="IPR014729">
    <property type="entry name" value="Rossmann-like_a/b/a_fold"/>
</dbReference>
<keyword evidence="4 10" id="KW-0436">Ligase</keyword>
<name>A0ABD6BR49_9EURY</name>
<gene>
    <name evidence="12" type="ORF">ACFSAU_08240</name>
</gene>
<proteinExistence type="inferred from homology"/>
<dbReference type="SUPFAM" id="SSF52374">
    <property type="entry name" value="Nucleotidylyl transferase"/>
    <property type="match status" value="1"/>
</dbReference>
<evidence type="ECO:0000256" key="11">
    <source>
        <dbReference type="SAM" id="MobiDB-lite"/>
    </source>
</evidence>
<accession>A0ABD6BR49</accession>
<keyword evidence="7 10" id="KW-0648">Protein biosynthesis</keyword>
<evidence type="ECO:0000256" key="4">
    <source>
        <dbReference type="ARBA" id="ARBA00022598"/>
    </source>
</evidence>
<dbReference type="Proteomes" id="UP001597139">
    <property type="component" value="Unassembled WGS sequence"/>
</dbReference>
<keyword evidence="13" id="KW-1185">Reference proteome</keyword>
<feature type="non-terminal residue" evidence="12">
    <location>
        <position position="335"/>
    </location>
</feature>
<dbReference type="PANTHER" id="PTHR10055:SF5">
    <property type="entry name" value="TRYPTOPHAN--TRNA LIGASE"/>
    <property type="match status" value="1"/>
</dbReference>
<dbReference type="AlphaFoldDB" id="A0ABD6BR49"/>
<dbReference type="EMBL" id="JBHUCZ010000004">
    <property type="protein sequence ID" value="MFD1567481.1"/>
    <property type="molecule type" value="Genomic_DNA"/>
</dbReference>
<reference evidence="12 13" key="1">
    <citation type="journal article" date="2019" name="Int. J. Syst. Evol. Microbiol.">
        <title>The Global Catalogue of Microorganisms (GCM) 10K type strain sequencing project: providing services to taxonomists for standard genome sequencing and annotation.</title>
        <authorList>
            <consortium name="The Broad Institute Genomics Platform"/>
            <consortium name="The Broad Institute Genome Sequencing Center for Infectious Disease"/>
            <person name="Wu L."/>
            <person name="Ma J."/>
        </authorList>
    </citation>
    <scope>NUCLEOTIDE SEQUENCE [LARGE SCALE GENOMIC DNA]</scope>
    <source>
        <strain evidence="12 13">CGMCC 1.12859</strain>
    </source>
</reference>
<keyword evidence="3" id="KW-0963">Cytoplasm</keyword>